<evidence type="ECO:0000259" key="3">
    <source>
        <dbReference type="PROSITE" id="PS50977"/>
    </source>
</evidence>
<reference evidence="4 5" key="1">
    <citation type="submission" date="2018-05" db="EMBL/GenBank/DDBJ databases">
        <title>Streptomyces venezuelae.</title>
        <authorList>
            <person name="Kim W."/>
            <person name="Lee N."/>
            <person name="Cho B.-K."/>
        </authorList>
    </citation>
    <scope>NUCLEOTIDE SEQUENCE [LARGE SCALE GENOMIC DNA]</scope>
    <source>
        <strain evidence="4 5">ATCC 14585</strain>
    </source>
</reference>
<accession>A0A5P2CRT6</accession>
<name>A0A5P2CRT6_STRVZ</name>
<keyword evidence="1 2" id="KW-0238">DNA-binding</keyword>
<dbReference type="PROSITE" id="PS50977">
    <property type="entry name" value="HTH_TETR_2"/>
    <property type="match status" value="1"/>
</dbReference>
<dbReference type="PRINTS" id="PR00455">
    <property type="entry name" value="HTHTETR"/>
</dbReference>
<gene>
    <name evidence="4" type="ORF">DEJ49_35695</name>
</gene>
<dbReference type="RefSeq" id="WP_150187924.1">
    <property type="nucleotide sequence ID" value="NZ_CP029191.1"/>
</dbReference>
<dbReference type="InterPro" id="IPR009057">
    <property type="entry name" value="Homeodomain-like_sf"/>
</dbReference>
<dbReference type="GO" id="GO:0003700">
    <property type="term" value="F:DNA-binding transcription factor activity"/>
    <property type="evidence" value="ECO:0007669"/>
    <property type="project" value="TreeGrafter"/>
</dbReference>
<sequence>MDSRPPSGTDQLAPRERILRTAYELFSRRGIRDVGIEEVIARSGVAKATLYRHFPSKDQLVLAFLARRERQWTLGRVVAGARNRGRTPEGRLLAIFDVFDEWFHGDDFDACTFINVLLEMGWKHPLGRASIEYLENIRSLVRGMAEEAGLRDSDGFARSWHILMKGSIISAAEGDRDAALRAKEMARMLIARHR</sequence>
<dbReference type="Pfam" id="PF00440">
    <property type="entry name" value="TetR_N"/>
    <property type="match status" value="1"/>
</dbReference>
<dbReference type="InterPro" id="IPR036271">
    <property type="entry name" value="Tet_transcr_reg_TetR-rel_C_sf"/>
</dbReference>
<protein>
    <submittedName>
        <fullName evidence="4">TetR family transcriptional regulator</fullName>
    </submittedName>
</protein>
<dbReference type="PANTHER" id="PTHR30055:SF200">
    <property type="entry name" value="HTH-TYPE TRANSCRIPTIONAL REPRESSOR BDCR"/>
    <property type="match status" value="1"/>
</dbReference>
<feature type="DNA-binding region" description="H-T-H motif" evidence="2">
    <location>
        <begin position="35"/>
        <end position="54"/>
    </location>
</feature>
<dbReference type="InterPro" id="IPR050109">
    <property type="entry name" value="HTH-type_TetR-like_transc_reg"/>
</dbReference>
<dbReference type="SUPFAM" id="SSF46689">
    <property type="entry name" value="Homeodomain-like"/>
    <property type="match status" value="1"/>
</dbReference>
<dbReference type="PANTHER" id="PTHR30055">
    <property type="entry name" value="HTH-TYPE TRANSCRIPTIONAL REGULATOR RUTR"/>
    <property type="match status" value="1"/>
</dbReference>
<evidence type="ECO:0000256" key="2">
    <source>
        <dbReference type="PROSITE-ProRule" id="PRU00335"/>
    </source>
</evidence>
<evidence type="ECO:0000256" key="1">
    <source>
        <dbReference type="ARBA" id="ARBA00023125"/>
    </source>
</evidence>
<proteinExistence type="predicted"/>
<feature type="domain" description="HTH tetR-type" evidence="3">
    <location>
        <begin position="12"/>
        <end position="72"/>
    </location>
</feature>
<dbReference type="Gene3D" id="1.10.357.10">
    <property type="entry name" value="Tetracycline Repressor, domain 2"/>
    <property type="match status" value="1"/>
</dbReference>
<evidence type="ECO:0000313" key="4">
    <source>
        <dbReference type="EMBL" id="QES45624.1"/>
    </source>
</evidence>
<dbReference type="EMBL" id="CP029191">
    <property type="protein sequence ID" value="QES45624.1"/>
    <property type="molecule type" value="Genomic_DNA"/>
</dbReference>
<dbReference type="AlphaFoldDB" id="A0A5P2CRT6"/>
<dbReference type="Proteomes" id="UP000324015">
    <property type="component" value="Chromosome"/>
</dbReference>
<evidence type="ECO:0000313" key="5">
    <source>
        <dbReference type="Proteomes" id="UP000324015"/>
    </source>
</evidence>
<dbReference type="InterPro" id="IPR001647">
    <property type="entry name" value="HTH_TetR"/>
</dbReference>
<dbReference type="SUPFAM" id="SSF48498">
    <property type="entry name" value="Tetracyclin repressor-like, C-terminal domain"/>
    <property type="match status" value="1"/>
</dbReference>
<organism evidence="4 5">
    <name type="scientific">Streptomyces venezuelae</name>
    <dbReference type="NCBI Taxonomy" id="54571"/>
    <lineage>
        <taxon>Bacteria</taxon>
        <taxon>Bacillati</taxon>
        <taxon>Actinomycetota</taxon>
        <taxon>Actinomycetes</taxon>
        <taxon>Kitasatosporales</taxon>
        <taxon>Streptomycetaceae</taxon>
        <taxon>Streptomyces</taxon>
    </lineage>
</organism>
<dbReference type="GO" id="GO:0000976">
    <property type="term" value="F:transcription cis-regulatory region binding"/>
    <property type="evidence" value="ECO:0007669"/>
    <property type="project" value="TreeGrafter"/>
</dbReference>